<accession>A0AAE1A5S5</accession>
<organism evidence="1 2">
    <name type="scientific">Elysia crispata</name>
    <name type="common">lettuce slug</name>
    <dbReference type="NCBI Taxonomy" id="231223"/>
    <lineage>
        <taxon>Eukaryota</taxon>
        <taxon>Metazoa</taxon>
        <taxon>Spiralia</taxon>
        <taxon>Lophotrochozoa</taxon>
        <taxon>Mollusca</taxon>
        <taxon>Gastropoda</taxon>
        <taxon>Heterobranchia</taxon>
        <taxon>Euthyneura</taxon>
        <taxon>Panpulmonata</taxon>
        <taxon>Sacoglossa</taxon>
        <taxon>Placobranchoidea</taxon>
        <taxon>Plakobranchidae</taxon>
        <taxon>Elysia</taxon>
    </lineage>
</organism>
<dbReference type="AlphaFoldDB" id="A0AAE1A5S5"/>
<evidence type="ECO:0000313" key="1">
    <source>
        <dbReference type="EMBL" id="KAK3781854.1"/>
    </source>
</evidence>
<keyword evidence="2" id="KW-1185">Reference proteome</keyword>
<proteinExistence type="predicted"/>
<reference evidence="1" key="1">
    <citation type="journal article" date="2023" name="G3 (Bethesda)">
        <title>A reference genome for the long-term kleptoplast-retaining sea slug Elysia crispata morphotype clarki.</title>
        <authorList>
            <person name="Eastman K.E."/>
            <person name="Pendleton A.L."/>
            <person name="Shaikh M.A."/>
            <person name="Suttiyut T."/>
            <person name="Ogas R."/>
            <person name="Tomko P."/>
            <person name="Gavelis G."/>
            <person name="Widhalm J.R."/>
            <person name="Wisecaver J.H."/>
        </authorList>
    </citation>
    <scope>NUCLEOTIDE SEQUENCE</scope>
    <source>
        <strain evidence="1">ECLA1</strain>
    </source>
</reference>
<comment type="caution">
    <text evidence="1">The sequence shown here is derived from an EMBL/GenBank/DDBJ whole genome shotgun (WGS) entry which is preliminary data.</text>
</comment>
<dbReference type="EMBL" id="JAWDGP010002576">
    <property type="protein sequence ID" value="KAK3781854.1"/>
    <property type="molecule type" value="Genomic_DNA"/>
</dbReference>
<dbReference type="Proteomes" id="UP001283361">
    <property type="component" value="Unassembled WGS sequence"/>
</dbReference>
<evidence type="ECO:0000313" key="2">
    <source>
        <dbReference type="Proteomes" id="UP001283361"/>
    </source>
</evidence>
<name>A0AAE1A5S5_9GAST</name>
<gene>
    <name evidence="1" type="ORF">RRG08_020546</name>
</gene>
<protein>
    <submittedName>
        <fullName evidence="1">Uncharacterized protein</fullName>
    </submittedName>
</protein>
<sequence length="71" mass="7683">MVRYGKTRGVCTIPGVPLTRSAQVARRSGAGVWGSARLVFKVDSWYPPLWPSGIVHAQWSVAPASRGSFIV</sequence>